<dbReference type="AlphaFoldDB" id="A0A843TQ69"/>
<evidence type="ECO:0000313" key="2">
    <source>
        <dbReference type="Proteomes" id="UP000652761"/>
    </source>
</evidence>
<feature type="non-terminal residue" evidence="1">
    <location>
        <position position="152"/>
    </location>
</feature>
<comment type="caution">
    <text evidence="1">The sequence shown here is derived from an EMBL/GenBank/DDBJ whole genome shotgun (WGS) entry which is preliminary data.</text>
</comment>
<sequence>GVILELGARRRWPFRREGPNGSALHLESFARWSAPEGLSHKRGCYRCLGPPSSCALEGAFGEKSILESQTLELRGKWWLGQRRRVVCRALMVGLGHRGRPEFYSVQTSQSFFSLPRSLWPQNYLERLGVRLLNSGRAHAVRRRRGGSRRPRS</sequence>
<gene>
    <name evidence="1" type="ORF">Taro_004473</name>
</gene>
<accession>A0A843TQ69</accession>
<protein>
    <submittedName>
        <fullName evidence="1">Uncharacterized protein</fullName>
    </submittedName>
</protein>
<dbReference type="EMBL" id="NMUH01000121">
    <property type="protein sequence ID" value="MQL72157.1"/>
    <property type="molecule type" value="Genomic_DNA"/>
</dbReference>
<name>A0A843TQ69_COLES</name>
<reference evidence="1" key="1">
    <citation type="submission" date="2017-07" db="EMBL/GenBank/DDBJ databases">
        <title>Taro Niue Genome Assembly and Annotation.</title>
        <authorList>
            <person name="Atibalentja N."/>
            <person name="Keating K."/>
            <person name="Fields C.J."/>
        </authorList>
    </citation>
    <scope>NUCLEOTIDE SEQUENCE</scope>
    <source>
        <strain evidence="1">Niue_2</strain>
        <tissue evidence="1">Leaf</tissue>
    </source>
</reference>
<keyword evidence="2" id="KW-1185">Reference proteome</keyword>
<evidence type="ECO:0000313" key="1">
    <source>
        <dbReference type="EMBL" id="MQL72157.1"/>
    </source>
</evidence>
<proteinExistence type="predicted"/>
<organism evidence="1 2">
    <name type="scientific">Colocasia esculenta</name>
    <name type="common">Wild taro</name>
    <name type="synonym">Arum esculentum</name>
    <dbReference type="NCBI Taxonomy" id="4460"/>
    <lineage>
        <taxon>Eukaryota</taxon>
        <taxon>Viridiplantae</taxon>
        <taxon>Streptophyta</taxon>
        <taxon>Embryophyta</taxon>
        <taxon>Tracheophyta</taxon>
        <taxon>Spermatophyta</taxon>
        <taxon>Magnoliopsida</taxon>
        <taxon>Liliopsida</taxon>
        <taxon>Araceae</taxon>
        <taxon>Aroideae</taxon>
        <taxon>Colocasieae</taxon>
        <taxon>Colocasia</taxon>
    </lineage>
</organism>
<dbReference type="Proteomes" id="UP000652761">
    <property type="component" value="Unassembled WGS sequence"/>
</dbReference>